<dbReference type="Gene3D" id="2.60.120.200">
    <property type="match status" value="1"/>
</dbReference>
<feature type="transmembrane region" description="Helical" evidence="2">
    <location>
        <begin position="336"/>
        <end position="355"/>
    </location>
</feature>
<dbReference type="GO" id="GO:0005886">
    <property type="term" value="C:plasma membrane"/>
    <property type="evidence" value="ECO:0007669"/>
    <property type="project" value="UniProtKB-SubCell"/>
</dbReference>
<evidence type="ECO:0000313" key="4">
    <source>
        <dbReference type="Proteomes" id="UP000466345"/>
    </source>
</evidence>
<feature type="transmembrane region" description="Helical" evidence="2">
    <location>
        <begin position="458"/>
        <end position="479"/>
    </location>
</feature>
<keyword evidence="2" id="KW-0472">Membrane</keyword>
<accession>A0A7K0CGQ8</accession>
<name>A0A7K0CGQ8_9ACTN</name>
<protein>
    <submittedName>
        <fullName evidence="3">Uncharacterized protein</fullName>
    </submittedName>
</protein>
<feature type="transmembrane region" description="Helical" evidence="2">
    <location>
        <begin position="429"/>
        <end position="451"/>
    </location>
</feature>
<evidence type="ECO:0000256" key="2">
    <source>
        <dbReference type="SAM" id="Phobius"/>
    </source>
</evidence>
<dbReference type="AlphaFoldDB" id="A0A7K0CGQ8"/>
<dbReference type="GO" id="GO:0140359">
    <property type="term" value="F:ABC-type transporter activity"/>
    <property type="evidence" value="ECO:0007669"/>
    <property type="project" value="InterPro"/>
</dbReference>
<feature type="transmembrane region" description="Helical" evidence="2">
    <location>
        <begin position="517"/>
        <end position="539"/>
    </location>
</feature>
<dbReference type="Proteomes" id="UP000466345">
    <property type="component" value="Unassembled WGS sequence"/>
</dbReference>
<keyword evidence="2" id="KW-0812">Transmembrane</keyword>
<feature type="transmembrane region" description="Helical" evidence="2">
    <location>
        <begin position="376"/>
        <end position="402"/>
    </location>
</feature>
<proteinExistence type="predicted"/>
<organism evidence="3 4">
    <name type="scientific">Streptomyces smaragdinus</name>
    <dbReference type="NCBI Taxonomy" id="2585196"/>
    <lineage>
        <taxon>Bacteria</taxon>
        <taxon>Bacillati</taxon>
        <taxon>Actinomycetota</taxon>
        <taxon>Actinomycetes</taxon>
        <taxon>Kitasatosporales</taxon>
        <taxon>Streptomycetaceae</taxon>
        <taxon>Streptomyces</taxon>
    </lineage>
</organism>
<feature type="transmembrane region" description="Helical" evidence="2">
    <location>
        <begin position="40"/>
        <end position="58"/>
    </location>
</feature>
<evidence type="ECO:0000313" key="3">
    <source>
        <dbReference type="EMBL" id="MQY12628.1"/>
    </source>
</evidence>
<gene>
    <name evidence="3" type="ORF">SRB5_27640</name>
</gene>
<reference evidence="3 4" key="1">
    <citation type="submission" date="2019-10" db="EMBL/GenBank/DDBJ databases">
        <title>Streptomyces smaragdinus sp. nov. and Streptomyces fabii sp. nov., isolated from the gut of fungus growing-termite Macrotermes natalensis.</title>
        <authorList>
            <person name="Schwitalla J."/>
            <person name="Benndorf R."/>
            <person name="Martin K."/>
            <person name="De Beer W."/>
            <person name="Kaster A.-K."/>
            <person name="Vollmers J."/>
            <person name="Poulsen M."/>
            <person name="Beemelmanns C."/>
        </authorList>
    </citation>
    <scope>NUCLEOTIDE SEQUENCE [LARGE SCALE GENOMIC DNA]</scope>
    <source>
        <strain evidence="3 4">RB5</strain>
    </source>
</reference>
<keyword evidence="4" id="KW-1185">Reference proteome</keyword>
<feature type="compositionally biased region" description="Basic and acidic residues" evidence="1">
    <location>
        <begin position="274"/>
        <end position="308"/>
    </location>
</feature>
<dbReference type="EMBL" id="WEGJ01000008">
    <property type="protein sequence ID" value="MQY12628.1"/>
    <property type="molecule type" value="Genomic_DNA"/>
</dbReference>
<dbReference type="Pfam" id="PF12679">
    <property type="entry name" value="ABC2_membrane_2"/>
    <property type="match status" value="1"/>
</dbReference>
<feature type="region of interest" description="Disordered" evidence="1">
    <location>
        <begin position="262"/>
        <end position="309"/>
    </location>
</feature>
<keyword evidence="2" id="KW-1133">Transmembrane helix</keyword>
<evidence type="ECO:0000256" key="1">
    <source>
        <dbReference type="SAM" id="MobiDB-lite"/>
    </source>
</evidence>
<comment type="caution">
    <text evidence="3">The sequence shown here is derived from an EMBL/GenBank/DDBJ whole genome shotgun (WGS) entry which is preliminary data.</text>
</comment>
<sequence>MRTETPPTPTPYRSSLPPGRDGFLQLLRAELTKFRSVRRWLIGLAAAALVSVTLTMLASNSGPGNNQAPDALAGPGGGAVQDRFRFVHQPLTGDGEIVARVVSMADGSGGSGERESTVPGDEDHGIVAWAKAGVLIKDGTKQGSRYAALMVTPGHGVRLQHNYTEDLAGSDAAPKNRWLKLVRKGTGFTGYESADGSDWTKVGTVTVAGLPRTAEVGLFVASSDRYTVERSFGTLSEGVGPSKATGVFDHVTLNGAASDAWTGEPIGELSLPKVPDRPDDRPLDEQENREELPPRQEIEDLKGSDRESGGVFTVTGSGDIAPDAFVGGDNLTQGLAGSWVALMVFAALGTLFITSEYRRGMIRTTLTATPRRGRVLVAKALVIGAVSFAVALPATALGFAWAQQRMQDHGYVPPVYLEYSLAHGTGLRAVIGTSAMLALVAVLALAAGAVLRHSAGAITGVILLMLAPLILGGALPLGATQWLFRLTPVAAFSVQRSGMYYPQMERPCMPENACYPLAPAGGLGVLLLWAAALLALAVWRLRKSDV</sequence>